<dbReference type="AlphaFoldDB" id="A0A0F9B2W0"/>
<protein>
    <recommendedName>
        <fullName evidence="2">Cytochrome b/b6 N-terminal region profile domain-containing protein</fullName>
    </recommendedName>
</protein>
<dbReference type="GO" id="GO:0016020">
    <property type="term" value="C:membrane"/>
    <property type="evidence" value="ECO:0007669"/>
    <property type="project" value="InterPro"/>
</dbReference>
<dbReference type="Gene3D" id="1.20.810.10">
    <property type="entry name" value="Cytochrome Bc1 Complex, Chain C"/>
    <property type="match status" value="1"/>
</dbReference>
<evidence type="ECO:0000313" key="3">
    <source>
        <dbReference type="EMBL" id="KKL16249.1"/>
    </source>
</evidence>
<dbReference type="GO" id="GO:0022904">
    <property type="term" value="P:respiratory electron transport chain"/>
    <property type="evidence" value="ECO:0007669"/>
    <property type="project" value="InterPro"/>
</dbReference>
<dbReference type="Pfam" id="PF00033">
    <property type="entry name" value="Cytochrome_B"/>
    <property type="match status" value="1"/>
</dbReference>
<keyword evidence="1" id="KW-0812">Transmembrane</keyword>
<gene>
    <name evidence="3" type="ORF">LCGC14_2497490</name>
</gene>
<reference evidence="3" key="1">
    <citation type="journal article" date="2015" name="Nature">
        <title>Complex archaea that bridge the gap between prokaryotes and eukaryotes.</title>
        <authorList>
            <person name="Spang A."/>
            <person name="Saw J.H."/>
            <person name="Jorgensen S.L."/>
            <person name="Zaremba-Niedzwiedzka K."/>
            <person name="Martijn J."/>
            <person name="Lind A.E."/>
            <person name="van Eijk R."/>
            <person name="Schleper C."/>
            <person name="Guy L."/>
            <person name="Ettema T.J."/>
        </authorList>
    </citation>
    <scope>NUCLEOTIDE SEQUENCE</scope>
</reference>
<feature type="domain" description="Cytochrome b/b6 N-terminal region profile" evidence="2">
    <location>
        <begin position="23"/>
        <end position="259"/>
    </location>
</feature>
<dbReference type="GO" id="GO:0016491">
    <property type="term" value="F:oxidoreductase activity"/>
    <property type="evidence" value="ECO:0007669"/>
    <property type="project" value="InterPro"/>
</dbReference>
<feature type="transmembrane region" description="Helical" evidence="1">
    <location>
        <begin position="121"/>
        <end position="139"/>
    </location>
</feature>
<dbReference type="InterPro" id="IPR027387">
    <property type="entry name" value="Cytb/b6-like_sf"/>
</dbReference>
<dbReference type="InterPro" id="IPR005797">
    <property type="entry name" value="Cyt_b/b6_N"/>
</dbReference>
<dbReference type="PANTHER" id="PTHR19271:SF16">
    <property type="entry name" value="CYTOCHROME B"/>
    <property type="match status" value="1"/>
</dbReference>
<feature type="transmembrane region" description="Helical" evidence="1">
    <location>
        <begin position="151"/>
        <end position="171"/>
    </location>
</feature>
<keyword evidence="1" id="KW-0472">Membrane</keyword>
<feature type="transmembrane region" description="Helical" evidence="1">
    <location>
        <begin position="228"/>
        <end position="248"/>
    </location>
</feature>
<evidence type="ECO:0000256" key="1">
    <source>
        <dbReference type="SAM" id="Phobius"/>
    </source>
</evidence>
<dbReference type="EMBL" id="LAZR01039740">
    <property type="protein sequence ID" value="KKL16249.1"/>
    <property type="molecule type" value="Genomic_DNA"/>
</dbReference>
<dbReference type="SUPFAM" id="SSF81342">
    <property type="entry name" value="Transmembrane di-heme cytochromes"/>
    <property type="match status" value="1"/>
</dbReference>
<dbReference type="PROSITE" id="PS51002">
    <property type="entry name" value="CYTB_NTER"/>
    <property type="match status" value="1"/>
</dbReference>
<accession>A0A0F9B2W0</accession>
<comment type="caution">
    <text evidence="3">The sequence shown here is derived from an EMBL/GenBank/DDBJ whole genome shotgun (WGS) entry which is preliminary data.</text>
</comment>
<organism evidence="3">
    <name type="scientific">marine sediment metagenome</name>
    <dbReference type="NCBI Taxonomy" id="412755"/>
    <lineage>
        <taxon>unclassified sequences</taxon>
        <taxon>metagenomes</taxon>
        <taxon>ecological metagenomes</taxon>
    </lineage>
</organism>
<dbReference type="PANTHER" id="PTHR19271">
    <property type="entry name" value="CYTOCHROME B"/>
    <property type="match status" value="1"/>
</dbReference>
<dbReference type="GO" id="GO:0009055">
    <property type="term" value="F:electron transfer activity"/>
    <property type="evidence" value="ECO:0007669"/>
    <property type="project" value="InterPro"/>
</dbReference>
<proteinExistence type="predicted"/>
<sequence>MEEKKKKDIEDIVKKTQVWKAIFGDLLYGEFKILSPINSILRAIAKIMQLHPYNMSVGGKRIITYTFCLGGLSVFFFSLLACTGAFLMIYYNPDVNSAYSNMEDIRYVVPFGVLIRNMHRWTAHLMVMFVALHMLRVFLTGAYKPPRELNWIVGVILLVMTLLASFTGYLLPWDQLAYWGVTIGTSMGENAPILGAKGPFAILPPGSDVNSVLLGGTSVGQPTLLRFYLLHAIAIPLGMAGLMGFHFWRIRRAGGVSGPL</sequence>
<evidence type="ECO:0000259" key="2">
    <source>
        <dbReference type="PROSITE" id="PS51002"/>
    </source>
</evidence>
<dbReference type="InterPro" id="IPR016174">
    <property type="entry name" value="Di-haem_cyt_TM"/>
</dbReference>
<feature type="transmembrane region" description="Helical" evidence="1">
    <location>
        <begin position="62"/>
        <end position="91"/>
    </location>
</feature>
<keyword evidence="1" id="KW-1133">Transmembrane helix</keyword>
<name>A0A0F9B2W0_9ZZZZ</name>